<evidence type="ECO:0000313" key="6">
    <source>
        <dbReference type="EMBL" id="VDK19957.1"/>
    </source>
</evidence>
<dbReference type="GO" id="GO:0036228">
    <property type="term" value="P:protein localization to nuclear inner membrane"/>
    <property type="evidence" value="ECO:0007669"/>
    <property type="project" value="TreeGrafter"/>
</dbReference>
<dbReference type="GO" id="GO:0044611">
    <property type="term" value="C:nuclear pore inner ring"/>
    <property type="evidence" value="ECO:0007669"/>
    <property type="project" value="TreeGrafter"/>
</dbReference>
<name>A0A0M3J4U7_ANISI</name>
<feature type="domain" description="Nucleoporin Nup133/Nup155-like C-terminal" evidence="5">
    <location>
        <begin position="2"/>
        <end position="304"/>
    </location>
</feature>
<dbReference type="PANTHER" id="PTHR10350">
    <property type="entry name" value="NUCLEAR PORE COMPLEX PROTEIN NUP155"/>
    <property type="match status" value="1"/>
</dbReference>
<dbReference type="InterPro" id="IPR004870">
    <property type="entry name" value="Nucleoporin_Nup155"/>
</dbReference>
<comment type="subcellular location">
    <subcellularLocation>
        <location evidence="1">Nucleus</location>
    </subcellularLocation>
</comment>
<evidence type="ECO:0000313" key="7">
    <source>
        <dbReference type="Proteomes" id="UP000267096"/>
    </source>
</evidence>
<gene>
    <name evidence="6" type="ORF">ASIM_LOCUS2428</name>
</gene>
<dbReference type="InterPro" id="IPR042533">
    <property type="entry name" value="Nucleoporin_Nup155_C_1"/>
</dbReference>
<dbReference type="GO" id="GO:0006405">
    <property type="term" value="P:RNA export from nucleus"/>
    <property type="evidence" value="ECO:0007669"/>
    <property type="project" value="TreeGrafter"/>
</dbReference>
<evidence type="ECO:0000256" key="3">
    <source>
        <dbReference type="ARBA" id="ARBA00022448"/>
    </source>
</evidence>
<dbReference type="GO" id="GO:0000972">
    <property type="term" value="P:transcription-dependent tethering of RNA polymerase II gene DNA at nuclear periphery"/>
    <property type="evidence" value="ECO:0007669"/>
    <property type="project" value="TreeGrafter"/>
</dbReference>
<comment type="similarity">
    <text evidence="2">Belongs to the non-repetitive/WGA-negative nucleoporin family.</text>
</comment>
<organism evidence="8">
    <name type="scientific">Anisakis simplex</name>
    <name type="common">Herring worm</name>
    <dbReference type="NCBI Taxonomy" id="6269"/>
    <lineage>
        <taxon>Eukaryota</taxon>
        <taxon>Metazoa</taxon>
        <taxon>Ecdysozoa</taxon>
        <taxon>Nematoda</taxon>
        <taxon>Chromadorea</taxon>
        <taxon>Rhabditida</taxon>
        <taxon>Spirurina</taxon>
        <taxon>Ascaridomorpha</taxon>
        <taxon>Ascaridoidea</taxon>
        <taxon>Anisakidae</taxon>
        <taxon>Anisakis</taxon>
        <taxon>Anisakis simplex complex</taxon>
    </lineage>
</organism>
<reference evidence="8" key="1">
    <citation type="submission" date="2017-02" db="UniProtKB">
        <authorList>
            <consortium name="WormBaseParasite"/>
        </authorList>
    </citation>
    <scope>IDENTIFICATION</scope>
</reference>
<keyword evidence="4" id="KW-0539">Nucleus</keyword>
<dbReference type="InterPro" id="IPR007187">
    <property type="entry name" value="Nucleoporin_Nup133/Nup155_C"/>
</dbReference>
<dbReference type="AlphaFoldDB" id="A0A0M3J4U7"/>
<evidence type="ECO:0000313" key="8">
    <source>
        <dbReference type="WBParaSite" id="ASIM_0000257001-mRNA-1"/>
    </source>
</evidence>
<keyword evidence="3" id="KW-0813">Transport</keyword>
<keyword evidence="7" id="KW-1185">Reference proteome</keyword>
<dbReference type="InterPro" id="IPR042537">
    <property type="entry name" value="Nucleoporin_Nup155_C_2"/>
</dbReference>
<dbReference type="Proteomes" id="UP000267096">
    <property type="component" value="Unassembled WGS sequence"/>
</dbReference>
<sequence>MCADLITCLVRHYLGDNATTSAVCNQLRTTCPTLFSDEDATATRATEMLEEAHLMEPCPTRTELIDEAIRMLKVGVHKLNLPVICQLLHEVDCVEGIVELALARAERSDPRMLALIAYKSHSAETDSLTQDAFNKRKSAYKCITDALDRIQADVRTKSGIALQSAVVSRDLIINCVLRSKDELANVAVFKWLLANQLSNVVVESKSPFAESFLHTLVEGGGASSYLDLLWRFHEKNGNFAKAAKLLYSLARRDTNAFDLRRRVAYLSQASMCAKSAISQQSDQLKDQNFIVAIQDELDVAEIQLATKFVSIDIHSCCNKFRIE</sequence>
<evidence type="ECO:0000256" key="1">
    <source>
        <dbReference type="ARBA" id="ARBA00004123"/>
    </source>
</evidence>
<dbReference type="Pfam" id="PF03177">
    <property type="entry name" value="Nucleoporin_C"/>
    <property type="match status" value="1"/>
</dbReference>
<reference evidence="6 7" key="2">
    <citation type="submission" date="2018-11" db="EMBL/GenBank/DDBJ databases">
        <authorList>
            <consortium name="Pathogen Informatics"/>
        </authorList>
    </citation>
    <scope>NUCLEOTIDE SEQUENCE [LARGE SCALE GENOMIC DNA]</scope>
</reference>
<dbReference type="GO" id="GO:0017056">
    <property type="term" value="F:structural constituent of nuclear pore"/>
    <property type="evidence" value="ECO:0007669"/>
    <property type="project" value="InterPro"/>
</dbReference>
<dbReference type="OrthoDB" id="338970at2759"/>
<dbReference type="FunFam" id="1.25.40.440:FF:000001">
    <property type="entry name" value="Nuclear pore complex subunit"/>
    <property type="match status" value="1"/>
</dbReference>
<evidence type="ECO:0000256" key="4">
    <source>
        <dbReference type="ARBA" id="ARBA00023242"/>
    </source>
</evidence>
<dbReference type="Gene3D" id="1.25.40.450">
    <property type="entry name" value="Nucleoporin, helical domain, N-terminal subdomain"/>
    <property type="match status" value="1"/>
</dbReference>
<dbReference type="GO" id="GO:0006606">
    <property type="term" value="P:protein import into nucleus"/>
    <property type="evidence" value="ECO:0007669"/>
    <property type="project" value="TreeGrafter"/>
</dbReference>
<evidence type="ECO:0000259" key="5">
    <source>
        <dbReference type="Pfam" id="PF03177"/>
    </source>
</evidence>
<accession>A0A0M3J4U7</accession>
<proteinExistence type="inferred from homology"/>
<dbReference type="WBParaSite" id="ASIM_0000257001-mRNA-1">
    <property type="protein sequence ID" value="ASIM_0000257001-mRNA-1"/>
    <property type="gene ID" value="ASIM_0000257001"/>
</dbReference>
<dbReference type="EMBL" id="UYRR01003240">
    <property type="protein sequence ID" value="VDK19957.1"/>
    <property type="molecule type" value="Genomic_DNA"/>
</dbReference>
<dbReference type="Gene3D" id="1.25.40.440">
    <property type="entry name" value="Nucleoporin, helical domain, central subdomain"/>
    <property type="match status" value="1"/>
</dbReference>
<protein>
    <submittedName>
        <fullName evidence="8">Nuclear pore complex protein Nup155 (inferred by orthology to a human protein)</fullName>
    </submittedName>
</protein>
<dbReference type="PANTHER" id="PTHR10350:SF6">
    <property type="entry name" value="NUCLEAR PORE COMPLEX PROTEIN NUP155"/>
    <property type="match status" value="1"/>
</dbReference>
<evidence type="ECO:0000256" key="2">
    <source>
        <dbReference type="ARBA" id="ARBA00007373"/>
    </source>
</evidence>